<accession>A0A0U1NJD2</accession>
<dbReference type="STRING" id="282199.GCA_001049735_00883"/>
<dbReference type="InterPro" id="IPR019201">
    <property type="entry name" value="DUF2065"/>
</dbReference>
<evidence type="ECO:0000256" key="1">
    <source>
        <dbReference type="SAM" id="Phobius"/>
    </source>
</evidence>
<sequence length="67" mass="7471">MFVDLTLAQLLLLGLGLLLFVEGLVYALFPKIVEQLLEALRDMPLEARRLIGLLSMLSGLGLLWFLS</sequence>
<feature type="transmembrane region" description="Helical" evidence="1">
    <location>
        <begin position="50"/>
        <end position="66"/>
    </location>
</feature>
<dbReference type="AlphaFoldDB" id="A0A0U1NJD2"/>
<keyword evidence="1" id="KW-0812">Transmembrane</keyword>
<reference evidence="2 3" key="1">
    <citation type="submission" date="2015-04" db="EMBL/GenBank/DDBJ databases">
        <authorList>
            <person name="Syromyatnikov M.Y."/>
            <person name="Popov V.N."/>
        </authorList>
    </citation>
    <scope>NUCLEOTIDE SEQUENCE [LARGE SCALE GENOMIC DNA]</scope>
    <source>
        <strain evidence="2 3">CECT 5292</strain>
    </source>
</reference>
<gene>
    <name evidence="2" type="ORF">NIG5292_00883</name>
</gene>
<feature type="transmembrane region" description="Helical" evidence="1">
    <location>
        <begin position="6"/>
        <end position="29"/>
    </location>
</feature>
<dbReference type="Pfam" id="PF09838">
    <property type="entry name" value="DUF2065"/>
    <property type="match status" value="1"/>
</dbReference>
<name>A0A0U1NJD2_9RHOB</name>
<dbReference type="RefSeq" id="WP_233488170.1">
    <property type="nucleotide sequence ID" value="NZ_CVPC01000004.1"/>
</dbReference>
<evidence type="ECO:0000313" key="2">
    <source>
        <dbReference type="EMBL" id="CRK74844.1"/>
    </source>
</evidence>
<keyword evidence="1" id="KW-0472">Membrane</keyword>
<evidence type="ECO:0000313" key="3">
    <source>
        <dbReference type="Proteomes" id="UP000048949"/>
    </source>
</evidence>
<protein>
    <recommendedName>
        <fullName evidence="4">DUF2065 domain-containing protein</fullName>
    </recommendedName>
</protein>
<evidence type="ECO:0008006" key="4">
    <source>
        <dbReference type="Google" id="ProtNLM"/>
    </source>
</evidence>
<proteinExistence type="predicted"/>
<keyword evidence="1" id="KW-1133">Transmembrane helix</keyword>
<keyword evidence="3" id="KW-1185">Reference proteome</keyword>
<dbReference type="Proteomes" id="UP000048949">
    <property type="component" value="Unassembled WGS sequence"/>
</dbReference>
<organism evidence="2 3">
    <name type="scientific">Nereida ignava</name>
    <dbReference type="NCBI Taxonomy" id="282199"/>
    <lineage>
        <taxon>Bacteria</taxon>
        <taxon>Pseudomonadati</taxon>
        <taxon>Pseudomonadota</taxon>
        <taxon>Alphaproteobacteria</taxon>
        <taxon>Rhodobacterales</taxon>
        <taxon>Roseobacteraceae</taxon>
        <taxon>Nereida</taxon>
    </lineage>
</organism>
<dbReference type="EMBL" id="CVQV01000004">
    <property type="protein sequence ID" value="CRK74844.1"/>
    <property type="molecule type" value="Genomic_DNA"/>
</dbReference>